<evidence type="ECO:0000256" key="2">
    <source>
        <dbReference type="ARBA" id="ARBA00023315"/>
    </source>
</evidence>
<gene>
    <name evidence="7" type="primary">fabD</name>
    <name evidence="7" type="ORF">FWJ32_00430</name>
</gene>
<evidence type="ECO:0000259" key="6">
    <source>
        <dbReference type="SMART" id="SM00827"/>
    </source>
</evidence>
<dbReference type="AlphaFoldDB" id="A0A5D8QHM6"/>
<dbReference type="Proteomes" id="UP000322976">
    <property type="component" value="Unassembled WGS sequence"/>
</dbReference>
<dbReference type="InterPro" id="IPR016036">
    <property type="entry name" value="Malonyl_transacylase_ACP-bd"/>
</dbReference>
<dbReference type="GO" id="GO:0004314">
    <property type="term" value="F:[acyl-carrier-protein] S-malonyltransferase activity"/>
    <property type="evidence" value="ECO:0007669"/>
    <property type="project" value="UniProtKB-EC"/>
</dbReference>
<dbReference type="InterPro" id="IPR004410">
    <property type="entry name" value="Malonyl_CoA-ACP_transAc_FabD"/>
</dbReference>
<name>A0A5D8QHM6_9THEO</name>
<dbReference type="Gene3D" id="3.40.366.10">
    <property type="entry name" value="Malonyl-Coenzyme A Acyl Carrier Protein, domain 2"/>
    <property type="match status" value="1"/>
</dbReference>
<comment type="catalytic activity">
    <reaction evidence="3 4">
        <text>holo-[ACP] + malonyl-CoA = malonyl-[ACP] + CoA</text>
        <dbReference type="Rhea" id="RHEA:41792"/>
        <dbReference type="Rhea" id="RHEA-COMP:9623"/>
        <dbReference type="Rhea" id="RHEA-COMP:9685"/>
        <dbReference type="ChEBI" id="CHEBI:57287"/>
        <dbReference type="ChEBI" id="CHEBI:57384"/>
        <dbReference type="ChEBI" id="CHEBI:64479"/>
        <dbReference type="ChEBI" id="CHEBI:78449"/>
        <dbReference type="EC" id="2.3.1.39"/>
    </reaction>
</comment>
<proteinExistence type="inferred from homology"/>
<organism evidence="7 8">
    <name type="scientific">Calorimonas adulescens</name>
    <dbReference type="NCBI Taxonomy" id="2606906"/>
    <lineage>
        <taxon>Bacteria</taxon>
        <taxon>Bacillati</taxon>
        <taxon>Bacillota</taxon>
        <taxon>Clostridia</taxon>
        <taxon>Thermoanaerobacterales</taxon>
        <taxon>Thermoanaerobacteraceae</taxon>
        <taxon>Calorimonas</taxon>
    </lineage>
</organism>
<feature type="active site" evidence="5">
    <location>
        <position position="91"/>
    </location>
</feature>
<dbReference type="InterPro" id="IPR016035">
    <property type="entry name" value="Acyl_Trfase/lysoPLipase"/>
</dbReference>
<dbReference type="PANTHER" id="PTHR42681:SF1">
    <property type="entry name" value="MALONYL-COA-ACYL CARRIER PROTEIN TRANSACYLASE, MITOCHONDRIAL"/>
    <property type="match status" value="1"/>
</dbReference>
<evidence type="ECO:0000256" key="5">
    <source>
        <dbReference type="PIRSR" id="PIRSR000446-1"/>
    </source>
</evidence>
<evidence type="ECO:0000256" key="1">
    <source>
        <dbReference type="ARBA" id="ARBA00022679"/>
    </source>
</evidence>
<evidence type="ECO:0000256" key="3">
    <source>
        <dbReference type="ARBA" id="ARBA00048462"/>
    </source>
</evidence>
<feature type="active site" evidence="5">
    <location>
        <position position="200"/>
    </location>
</feature>
<dbReference type="GO" id="GO:0006633">
    <property type="term" value="P:fatty acid biosynthetic process"/>
    <property type="evidence" value="ECO:0007669"/>
    <property type="project" value="TreeGrafter"/>
</dbReference>
<keyword evidence="2 4" id="KW-0012">Acyltransferase</keyword>
<dbReference type="PIRSF" id="PIRSF000446">
    <property type="entry name" value="Mct"/>
    <property type="match status" value="1"/>
</dbReference>
<dbReference type="SMART" id="SM00827">
    <property type="entry name" value="PKS_AT"/>
    <property type="match status" value="1"/>
</dbReference>
<reference evidence="7 8" key="1">
    <citation type="submission" date="2019-08" db="EMBL/GenBank/DDBJ databases">
        <title>Calorimonas adulescens gen. nov., sp. nov., an anaerobic thermophilic bacterium from Sakhalin hot spring.</title>
        <authorList>
            <person name="Khomyakova M.A."/>
            <person name="Merkel A.Y."/>
            <person name="Novikov A."/>
            <person name="Bonch-Osmolovskaya E.A."/>
            <person name="Slobodkin A.I."/>
        </authorList>
    </citation>
    <scope>NUCLEOTIDE SEQUENCE [LARGE SCALE GENOMIC DNA]</scope>
    <source>
        <strain evidence="7 8">A05MB</strain>
    </source>
</reference>
<dbReference type="InterPro" id="IPR024925">
    <property type="entry name" value="Malonyl_CoA-ACP_transAc"/>
</dbReference>
<evidence type="ECO:0000256" key="4">
    <source>
        <dbReference type="PIRNR" id="PIRNR000446"/>
    </source>
</evidence>
<dbReference type="InterPro" id="IPR050858">
    <property type="entry name" value="Mal-CoA-ACP_Trans/PKS_FabD"/>
</dbReference>
<dbReference type="NCBIfam" id="TIGR00128">
    <property type="entry name" value="fabD"/>
    <property type="match status" value="1"/>
</dbReference>
<dbReference type="InterPro" id="IPR001227">
    <property type="entry name" value="Ac_transferase_dom_sf"/>
</dbReference>
<dbReference type="FunFam" id="3.30.70.250:FF:000001">
    <property type="entry name" value="Malonyl CoA-acyl carrier protein transacylase"/>
    <property type="match status" value="1"/>
</dbReference>
<dbReference type="Pfam" id="PF00698">
    <property type="entry name" value="Acyl_transf_1"/>
    <property type="match status" value="1"/>
</dbReference>
<dbReference type="RefSeq" id="WP_149544004.1">
    <property type="nucleotide sequence ID" value="NZ_VTPS01000001.1"/>
</dbReference>
<protein>
    <recommendedName>
        <fullName evidence="4">Malonyl CoA-acyl carrier protein transacylase</fullName>
        <ecNumber evidence="4">2.3.1.39</ecNumber>
    </recommendedName>
</protein>
<evidence type="ECO:0000313" key="7">
    <source>
        <dbReference type="EMBL" id="TZE83386.1"/>
    </source>
</evidence>
<keyword evidence="8" id="KW-1185">Reference proteome</keyword>
<dbReference type="SUPFAM" id="SSF55048">
    <property type="entry name" value="Probable ACP-binding domain of malonyl-CoA ACP transacylase"/>
    <property type="match status" value="1"/>
</dbReference>
<feature type="domain" description="Malonyl-CoA:ACP transacylase (MAT)" evidence="6">
    <location>
        <begin position="7"/>
        <end position="304"/>
    </location>
</feature>
<dbReference type="Gene3D" id="3.30.70.250">
    <property type="entry name" value="Malonyl-CoA ACP transacylase, ACP-binding"/>
    <property type="match status" value="1"/>
</dbReference>
<comment type="caution">
    <text evidence="7">The sequence shown here is derived from an EMBL/GenBank/DDBJ whole genome shotgun (WGS) entry which is preliminary data.</text>
</comment>
<evidence type="ECO:0000313" key="8">
    <source>
        <dbReference type="Proteomes" id="UP000322976"/>
    </source>
</evidence>
<dbReference type="EMBL" id="VTPS01000001">
    <property type="protein sequence ID" value="TZE83386.1"/>
    <property type="molecule type" value="Genomic_DNA"/>
</dbReference>
<dbReference type="SUPFAM" id="SSF52151">
    <property type="entry name" value="FabD/lysophospholipase-like"/>
    <property type="match status" value="1"/>
</dbReference>
<accession>A0A5D8QHM6</accession>
<comment type="similarity">
    <text evidence="4">Belongs to the fabD family.</text>
</comment>
<keyword evidence="1 4" id="KW-0808">Transferase</keyword>
<dbReference type="EC" id="2.3.1.39" evidence="4"/>
<dbReference type="InterPro" id="IPR014043">
    <property type="entry name" value="Acyl_transferase_dom"/>
</dbReference>
<sequence>MSKIAIIFPGQGAQYPGMGKDLAENFPEAMEVFDIANEALGYDIKKLCFEGPEDELVKTEITQPAILTMSIAAYRILESRGVIPSVTAGLSLGEYCSLVIAGALDFKDAVKLVSKRGKYMQEAVPQGQGGMAAVMGLDRSVVEEICIEASSVGVVEPANINCPGQIVISGELKAIEKAAEIAKEKGAKRVISLAVSAPFHCSLLRPAGEKLSADLRQTEFKKLNIPVISNVTAEYIRDEFEIVDLLIRQVSNPVLWEDSVRLMIKDGVDIFIEVGPGKSLSGFVKKIDKSVSAFNVDNLDSLNNTLSELNL</sequence>
<dbReference type="PANTHER" id="PTHR42681">
    <property type="entry name" value="MALONYL-COA-ACYL CARRIER PROTEIN TRANSACYLASE, MITOCHONDRIAL"/>
    <property type="match status" value="1"/>
</dbReference>
<dbReference type="GO" id="GO:0005829">
    <property type="term" value="C:cytosol"/>
    <property type="evidence" value="ECO:0007669"/>
    <property type="project" value="TreeGrafter"/>
</dbReference>